<organism evidence="1 2">
    <name type="scientific">Sporanaerobium hydrogeniformans</name>
    <dbReference type="NCBI Taxonomy" id="3072179"/>
    <lineage>
        <taxon>Bacteria</taxon>
        <taxon>Bacillati</taxon>
        <taxon>Bacillota</taxon>
        <taxon>Clostridia</taxon>
        <taxon>Lachnospirales</taxon>
        <taxon>Lachnospiraceae</taxon>
        <taxon>Sporanaerobium</taxon>
    </lineage>
</organism>
<dbReference type="Proteomes" id="UP000224460">
    <property type="component" value="Unassembled WGS sequence"/>
</dbReference>
<accession>A0AC61DD96</accession>
<gene>
    <name evidence="1" type="ORF">CS063_08060</name>
</gene>
<proteinExistence type="predicted"/>
<reference evidence="1" key="1">
    <citation type="submission" date="2017-10" db="EMBL/GenBank/DDBJ databases">
        <title>Genome sequence of cellulolytic Lachnospiraceae bacterium XHS1971 isolated from hotspring sediment.</title>
        <authorList>
            <person name="Vasudevan G."/>
            <person name="Joshi A.J."/>
            <person name="Hivarkar S."/>
            <person name="Lanjekar V.B."/>
            <person name="Dhakephalkar P.K."/>
            <person name="Dagar S."/>
        </authorList>
    </citation>
    <scope>NUCLEOTIDE SEQUENCE</scope>
    <source>
        <strain evidence="1">XHS1971</strain>
    </source>
</reference>
<dbReference type="EMBL" id="PEDL01000006">
    <property type="protein sequence ID" value="PHV70962.1"/>
    <property type="molecule type" value="Genomic_DNA"/>
</dbReference>
<keyword evidence="2" id="KW-1185">Reference proteome</keyword>
<evidence type="ECO:0000313" key="1">
    <source>
        <dbReference type="EMBL" id="PHV70962.1"/>
    </source>
</evidence>
<name>A0AC61DD96_9FIRM</name>
<evidence type="ECO:0000313" key="2">
    <source>
        <dbReference type="Proteomes" id="UP000224460"/>
    </source>
</evidence>
<sequence length="518" mass="58101">MLNCQVIHKTSTTITLELQNKACYFAEPAYLLYVNEHFIKKVDKNIVTISGLRPHTLYTIRLTSETEHKEWVQQIETTYETAVLNVRDFGAIGDGEHLDTQAIQAAIAAAPLGARIVLPPGVYKSTPIFLKSHITLELEEGAILLGDTRREAYSILPGVVEKEKEDYYLGFWEGEPVACYASLVTGICIQDVKIIGKGIIDGNAQNSDWWVDAKVKRGAWRPRTIYLVDCTAVTIEGITIQNSPSWTIHPIRCKDMQFINLSLINPKDSPNTDGINPESSSDIEIVGVRFSLGDDCVAIKSGKYTLPPERRLASKKITIRNCFMEFGHGAVVIGSEMSGGVKQVKVERCLFKNTDRGIRIKTRRGRGSTAIIDDIVVKNIKMDGVLTPFTINAFYFCDSDGKTEYVWSKEKLPRDERTPVIGKLSFENIECINVQVCAGFIYGLPEEKIQSLTFKNISVTFKEDAVPDYPEMLSFQEKIARTGFVFRNIIKLSLEQVSVAKQLGNPFLVEEVETYNYK</sequence>
<comment type="caution">
    <text evidence="1">The sequence shown here is derived from an EMBL/GenBank/DDBJ whole genome shotgun (WGS) entry which is preliminary data.</text>
</comment>
<protein>
    <submittedName>
        <fullName evidence="1">Polygalacturonase</fullName>
    </submittedName>
</protein>